<dbReference type="InterPro" id="IPR000914">
    <property type="entry name" value="SBP_5_dom"/>
</dbReference>
<dbReference type="PIRSF" id="PIRSF002741">
    <property type="entry name" value="MppA"/>
    <property type="match status" value="1"/>
</dbReference>
<keyword evidence="3" id="KW-0813">Transport</keyword>
<dbReference type="GO" id="GO:0015833">
    <property type="term" value="P:peptide transport"/>
    <property type="evidence" value="ECO:0007669"/>
    <property type="project" value="TreeGrafter"/>
</dbReference>
<dbReference type="CDD" id="cd08493">
    <property type="entry name" value="PBP2_DppA_like"/>
    <property type="match status" value="1"/>
</dbReference>
<evidence type="ECO:0000313" key="7">
    <source>
        <dbReference type="Proteomes" id="UP000199352"/>
    </source>
</evidence>
<dbReference type="AlphaFoldDB" id="A0A1H9F8H5"/>
<reference evidence="7" key="1">
    <citation type="submission" date="2016-10" db="EMBL/GenBank/DDBJ databases">
        <authorList>
            <person name="Varghese N."/>
            <person name="Submissions S."/>
        </authorList>
    </citation>
    <scope>NUCLEOTIDE SEQUENCE [LARGE SCALE GENOMIC DNA]</scope>
    <source>
        <strain evidence="7">CGMCC 4.3525</strain>
    </source>
</reference>
<dbReference type="InterPro" id="IPR030678">
    <property type="entry name" value="Peptide/Ni-bd"/>
</dbReference>
<dbReference type="PANTHER" id="PTHR30290">
    <property type="entry name" value="PERIPLASMIC BINDING COMPONENT OF ABC TRANSPORTER"/>
    <property type="match status" value="1"/>
</dbReference>
<dbReference type="PANTHER" id="PTHR30290:SF9">
    <property type="entry name" value="OLIGOPEPTIDE-BINDING PROTEIN APPA"/>
    <property type="match status" value="1"/>
</dbReference>
<comment type="subcellular location">
    <subcellularLocation>
        <location evidence="1">Cell membrane</location>
        <topology evidence="1">Lipid-anchor</topology>
    </subcellularLocation>
</comment>
<dbReference type="InterPro" id="IPR039424">
    <property type="entry name" value="SBP_5"/>
</dbReference>
<evidence type="ECO:0000256" key="4">
    <source>
        <dbReference type="ARBA" id="ARBA00022729"/>
    </source>
</evidence>
<keyword evidence="4" id="KW-0732">Signal</keyword>
<evidence type="ECO:0000256" key="3">
    <source>
        <dbReference type="ARBA" id="ARBA00022448"/>
    </source>
</evidence>
<dbReference type="STRING" id="402600.SAMN05216188_102828"/>
<dbReference type="PROSITE" id="PS01040">
    <property type="entry name" value="SBP_BACTERIAL_5"/>
    <property type="match status" value="1"/>
</dbReference>
<dbReference type="GO" id="GO:0043190">
    <property type="term" value="C:ATP-binding cassette (ABC) transporter complex"/>
    <property type="evidence" value="ECO:0007669"/>
    <property type="project" value="InterPro"/>
</dbReference>
<accession>A0A1H9F8H5</accession>
<dbReference type="EMBL" id="FOFR01000002">
    <property type="protein sequence ID" value="SEQ34256.1"/>
    <property type="molecule type" value="Genomic_DNA"/>
</dbReference>
<comment type="similarity">
    <text evidence="2">Belongs to the bacterial solute-binding protein 5 family.</text>
</comment>
<feature type="domain" description="Solute-binding protein family 5" evidence="5">
    <location>
        <begin position="107"/>
        <end position="498"/>
    </location>
</feature>
<proteinExistence type="inferred from homology"/>
<evidence type="ECO:0000259" key="5">
    <source>
        <dbReference type="Pfam" id="PF00496"/>
    </source>
</evidence>
<keyword evidence="7" id="KW-1185">Reference proteome</keyword>
<dbReference type="SUPFAM" id="SSF53850">
    <property type="entry name" value="Periplasmic binding protein-like II"/>
    <property type="match status" value="1"/>
</dbReference>
<dbReference type="GO" id="GO:0042597">
    <property type="term" value="C:periplasmic space"/>
    <property type="evidence" value="ECO:0007669"/>
    <property type="project" value="UniProtKB-ARBA"/>
</dbReference>
<dbReference type="Gene3D" id="3.40.190.10">
    <property type="entry name" value="Periplasmic binding protein-like II"/>
    <property type="match status" value="1"/>
</dbReference>
<dbReference type="Proteomes" id="UP000199352">
    <property type="component" value="Unassembled WGS sequence"/>
</dbReference>
<dbReference type="Pfam" id="PF00496">
    <property type="entry name" value="SBP_bac_5"/>
    <property type="match status" value="1"/>
</dbReference>
<evidence type="ECO:0000256" key="1">
    <source>
        <dbReference type="ARBA" id="ARBA00004193"/>
    </source>
</evidence>
<sequence>MNKGYGRRPHREMCGLSKGCLMVHSVTARRRWVAAIGFLSVSALALSGCAQSQRDSGGGGKEGGTLTFGAAGAPKLFDPFYATDGETFRVARQMYEGLVGFKPGTAEVEPALATKYEPSADGKTWTFTLKEGVKFHDGTDFNAEAVCFNFNRWYNQKGAGQSDAVSQYWLDNFGGFATTPDKPSLYKSCAAKDAKTAVIELNEVTSQFPSVLGFTSFSISSPDALKKYDADNVQAAGDAFTFPAYANEHPTGTGPFKFGKYDKANNTVELVRNDAYHGTKAKLDKIVFKIIPDETARKQALKAGDIDGYDLPNAADWAGLKTDGFNVAIRPAFNVFYLGINQKNNPKLADLKVRQALMHAINREQLVKSQLPEGAKVATQFMPDTVNGYNKDVKAVSYDAAKAKSLLAEAGASDLTLKFYWPSEVTRPYMPSPKDLFGAISGDLQAVGIKLEVVTKPWNGGYLTDVDQGIPDLFLLGWTGDNGTAHNWVGTFFGRTDNRFNTGVSAWGNTLKDDLAKANSEPDEAKRTKLYEDINKRIMEEYLPAIPISHSPPALVLKSDIKGVVPSPLTDEKFGPASKG</sequence>
<evidence type="ECO:0000313" key="6">
    <source>
        <dbReference type="EMBL" id="SEQ34256.1"/>
    </source>
</evidence>
<dbReference type="InterPro" id="IPR023765">
    <property type="entry name" value="SBP_5_CS"/>
</dbReference>
<gene>
    <name evidence="6" type="ORF">SAMN05216188_102828</name>
</gene>
<dbReference type="GO" id="GO:1904680">
    <property type="term" value="F:peptide transmembrane transporter activity"/>
    <property type="evidence" value="ECO:0007669"/>
    <property type="project" value="TreeGrafter"/>
</dbReference>
<evidence type="ECO:0000256" key="2">
    <source>
        <dbReference type="ARBA" id="ARBA00005695"/>
    </source>
</evidence>
<organism evidence="6 7">
    <name type="scientific">Lentzea xinjiangensis</name>
    <dbReference type="NCBI Taxonomy" id="402600"/>
    <lineage>
        <taxon>Bacteria</taxon>
        <taxon>Bacillati</taxon>
        <taxon>Actinomycetota</taxon>
        <taxon>Actinomycetes</taxon>
        <taxon>Pseudonocardiales</taxon>
        <taxon>Pseudonocardiaceae</taxon>
        <taxon>Lentzea</taxon>
    </lineage>
</organism>
<dbReference type="Gene3D" id="3.10.105.10">
    <property type="entry name" value="Dipeptide-binding Protein, Domain 3"/>
    <property type="match status" value="1"/>
</dbReference>
<protein>
    <submittedName>
        <fullName evidence="6">Peptide/nickel transport system substrate-binding protein</fullName>
    </submittedName>
</protein>
<dbReference type="Gene3D" id="3.90.76.10">
    <property type="entry name" value="Dipeptide-binding Protein, Domain 1"/>
    <property type="match status" value="1"/>
</dbReference>
<name>A0A1H9F8H5_9PSEU</name>